<name>A0A6J4IA17_9PROT</name>
<dbReference type="AlphaFoldDB" id="A0A6J4IA17"/>
<feature type="compositionally biased region" description="Basic and acidic residues" evidence="1">
    <location>
        <begin position="288"/>
        <end position="303"/>
    </location>
</feature>
<protein>
    <submittedName>
        <fullName evidence="2">BUG/TctC family periplasmic protein</fullName>
    </submittedName>
</protein>
<accession>A0A6J4IA17</accession>
<feature type="compositionally biased region" description="Basic and acidic residues" evidence="1">
    <location>
        <begin position="97"/>
        <end position="108"/>
    </location>
</feature>
<dbReference type="EMBL" id="CADCTG010000151">
    <property type="protein sequence ID" value="CAA9244981.1"/>
    <property type="molecule type" value="Genomic_DNA"/>
</dbReference>
<sequence length="330" mass="36283">GANRGVHAARGAFGSGGRGISALYPPGAGSLPDPPRHHHRAVGTRRLDGHPGPRRRGTLAAVPRPARRGREPLRRVRQRGIRRRGARPAGRPHPAVRLHEHARDERRAVPRHALRRRGGLHRHLAPRLRAEHHGGAPVGAGEHGGGVHRPRQSQPGQGRLRLGRRRVHQPPLRGDVRAHDGHRDGARPLPRRRAGGAGHGRRPDATPLQRRHADPRAREGRAPQAARRHRRTALAAAPGGADRGGNGAGLRDGRLVRRPRSEGHASGPRCPPQRRDQPRPPAAGGARQDGRDRRRGRQRDARGLRRRAARGRREVGQGDPRTRHHHVRHV</sequence>
<gene>
    <name evidence="2" type="ORF">AVDCRST_MAG08-1815</name>
</gene>
<organism evidence="2">
    <name type="scientific">uncultured Acetobacteraceae bacterium</name>
    <dbReference type="NCBI Taxonomy" id="169975"/>
    <lineage>
        <taxon>Bacteria</taxon>
        <taxon>Pseudomonadati</taxon>
        <taxon>Pseudomonadota</taxon>
        <taxon>Alphaproteobacteria</taxon>
        <taxon>Acetobacterales</taxon>
        <taxon>Acetobacteraceae</taxon>
        <taxon>environmental samples</taxon>
    </lineage>
</organism>
<feature type="compositionally biased region" description="Basic and acidic residues" evidence="1">
    <location>
        <begin position="211"/>
        <end position="221"/>
    </location>
</feature>
<feature type="compositionally biased region" description="Basic residues" evidence="1">
    <location>
        <begin position="109"/>
        <end position="126"/>
    </location>
</feature>
<feature type="compositionally biased region" description="Basic and acidic residues" evidence="1">
    <location>
        <begin position="251"/>
        <end position="263"/>
    </location>
</feature>
<proteinExistence type="predicted"/>
<feature type="non-terminal residue" evidence="2">
    <location>
        <position position="1"/>
    </location>
</feature>
<reference evidence="2" key="1">
    <citation type="submission" date="2020-02" db="EMBL/GenBank/DDBJ databases">
        <authorList>
            <person name="Meier V. D."/>
        </authorList>
    </citation>
    <scope>NUCLEOTIDE SEQUENCE</scope>
    <source>
        <strain evidence="2">AVDCRST_MAG08</strain>
    </source>
</reference>
<evidence type="ECO:0000313" key="2">
    <source>
        <dbReference type="EMBL" id="CAA9244981.1"/>
    </source>
</evidence>
<evidence type="ECO:0000256" key="1">
    <source>
        <dbReference type="SAM" id="MobiDB-lite"/>
    </source>
</evidence>
<feature type="non-terminal residue" evidence="2">
    <location>
        <position position="330"/>
    </location>
</feature>
<feature type="compositionally biased region" description="Basic residues" evidence="1">
    <location>
        <begin position="75"/>
        <end position="86"/>
    </location>
</feature>
<feature type="compositionally biased region" description="Basic and acidic residues" evidence="1">
    <location>
        <begin position="174"/>
        <end position="186"/>
    </location>
</feature>
<feature type="compositionally biased region" description="Gly residues" evidence="1">
    <location>
        <begin position="241"/>
        <end position="250"/>
    </location>
</feature>
<feature type="region of interest" description="Disordered" evidence="1">
    <location>
        <begin position="1"/>
        <end position="330"/>
    </location>
</feature>